<keyword evidence="5" id="KW-1185">Reference proteome</keyword>
<dbReference type="PANTHER" id="PTHR21660:SF1">
    <property type="entry name" value="ACYL-COENZYME A THIOESTERASE 13"/>
    <property type="match status" value="1"/>
</dbReference>
<gene>
    <name evidence="4" type="ORF">A8F95_07665</name>
</gene>
<dbReference type="AlphaFoldDB" id="A0A1B9ATD1"/>
<dbReference type="SUPFAM" id="SSF54637">
    <property type="entry name" value="Thioesterase/thiol ester dehydrase-isomerase"/>
    <property type="match status" value="1"/>
</dbReference>
<evidence type="ECO:0000313" key="4">
    <source>
        <dbReference type="EMBL" id="OCA87137.1"/>
    </source>
</evidence>
<dbReference type="InterPro" id="IPR039298">
    <property type="entry name" value="ACOT13"/>
</dbReference>
<name>A0A1B9ATD1_9BACI</name>
<accession>A0A1B9ATD1</accession>
<dbReference type="Proteomes" id="UP000092578">
    <property type="component" value="Unassembled WGS sequence"/>
</dbReference>
<dbReference type="Gene3D" id="3.10.129.10">
    <property type="entry name" value="Hotdog Thioesterase"/>
    <property type="match status" value="1"/>
</dbReference>
<sequence length="140" mass="15508">MLLEEIVNEFEECPFLHHLGLEVIRFEEGDVRIKLSMKGCLLNTNETLHGGVYAAVLDFIQSMQLRSVTKTRCVTTTSTVHYIAPVTEGVLFAEAEIISKGYKTALVEGTITDQEGKLVAKGTGTFKLIYPANTDKGEKR</sequence>
<dbReference type="CDD" id="cd03443">
    <property type="entry name" value="PaaI_thioesterase"/>
    <property type="match status" value="1"/>
</dbReference>
<dbReference type="PANTHER" id="PTHR21660">
    <property type="entry name" value="THIOESTERASE SUPERFAMILY MEMBER-RELATED"/>
    <property type="match status" value="1"/>
</dbReference>
<dbReference type="InterPro" id="IPR003736">
    <property type="entry name" value="PAAI_dom"/>
</dbReference>
<proteinExistence type="inferred from homology"/>
<evidence type="ECO:0000256" key="1">
    <source>
        <dbReference type="ARBA" id="ARBA00008324"/>
    </source>
</evidence>
<dbReference type="InterPro" id="IPR029069">
    <property type="entry name" value="HotDog_dom_sf"/>
</dbReference>
<evidence type="ECO:0000313" key="5">
    <source>
        <dbReference type="Proteomes" id="UP000092578"/>
    </source>
</evidence>
<evidence type="ECO:0000259" key="3">
    <source>
        <dbReference type="Pfam" id="PF03061"/>
    </source>
</evidence>
<dbReference type="Pfam" id="PF03061">
    <property type="entry name" value="4HBT"/>
    <property type="match status" value="1"/>
</dbReference>
<feature type="domain" description="Thioesterase" evidence="3">
    <location>
        <begin position="46"/>
        <end position="120"/>
    </location>
</feature>
<comment type="caution">
    <text evidence="4">The sequence shown here is derived from an EMBL/GenBank/DDBJ whole genome shotgun (WGS) entry which is preliminary data.</text>
</comment>
<dbReference type="NCBIfam" id="TIGR00369">
    <property type="entry name" value="unchar_dom_1"/>
    <property type="match status" value="1"/>
</dbReference>
<evidence type="ECO:0000256" key="2">
    <source>
        <dbReference type="ARBA" id="ARBA00022801"/>
    </source>
</evidence>
<reference evidence="5" key="1">
    <citation type="submission" date="2016-05" db="EMBL/GenBank/DDBJ databases">
        <authorList>
            <person name="Liu B."/>
            <person name="Wang J."/>
            <person name="Zhu Y."/>
            <person name="Liu G."/>
            <person name="Chen Q."/>
            <person name="Chen Z."/>
            <person name="Lan J."/>
            <person name="Che J."/>
            <person name="Ge C."/>
            <person name="Shi H."/>
            <person name="Pan Z."/>
            <person name="Liu X."/>
        </authorList>
    </citation>
    <scope>NUCLEOTIDE SEQUENCE [LARGE SCALE GENOMIC DNA]</scope>
    <source>
        <strain evidence="5">FJAT-27215</strain>
    </source>
</reference>
<organism evidence="4 5">
    <name type="scientific">Pseudobacillus wudalianchiensis</name>
    <dbReference type="NCBI Taxonomy" id="1743143"/>
    <lineage>
        <taxon>Bacteria</taxon>
        <taxon>Bacillati</taxon>
        <taxon>Bacillota</taxon>
        <taxon>Bacilli</taxon>
        <taxon>Bacillales</taxon>
        <taxon>Bacillaceae</taxon>
        <taxon>Pseudobacillus</taxon>
    </lineage>
</organism>
<dbReference type="GO" id="GO:0047617">
    <property type="term" value="F:fatty acyl-CoA hydrolase activity"/>
    <property type="evidence" value="ECO:0007669"/>
    <property type="project" value="InterPro"/>
</dbReference>
<keyword evidence="2" id="KW-0378">Hydrolase</keyword>
<comment type="similarity">
    <text evidence="1">Belongs to the thioesterase PaaI family.</text>
</comment>
<dbReference type="InterPro" id="IPR006683">
    <property type="entry name" value="Thioestr_dom"/>
</dbReference>
<dbReference type="EMBL" id="MAYT01000023">
    <property type="protein sequence ID" value="OCA87137.1"/>
    <property type="molecule type" value="Genomic_DNA"/>
</dbReference>
<protein>
    <recommendedName>
        <fullName evidence="3">Thioesterase domain-containing protein</fullName>
    </recommendedName>
</protein>
<dbReference type="RefSeq" id="WP_065410587.1">
    <property type="nucleotide sequence ID" value="NZ_MAYT01000023.1"/>
</dbReference>